<organism evidence="2 3">
    <name type="scientific">Thelonectria olida</name>
    <dbReference type="NCBI Taxonomy" id="1576542"/>
    <lineage>
        <taxon>Eukaryota</taxon>
        <taxon>Fungi</taxon>
        <taxon>Dikarya</taxon>
        <taxon>Ascomycota</taxon>
        <taxon>Pezizomycotina</taxon>
        <taxon>Sordariomycetes</taxon>
        <taxon>Hypocreomycetidae</taxon>
        <taxon>Hypocreales</taxon>
        <taxon>Nectriaceae</taxon>
        <taxon>Thelonectria</taxon>
    </lineage>
</organism>
<keyword evidence="1" id="KW-0175">Coiled coil</keyword>
<sequence length="304" mass="34374">MPQIESYTLLRLEDLPVTKGFEPKNYENARASLSISTRRQPKNRAFCKPGDGASPEAHPLFQSLMVTFDFTWPKWMILAKLYGDGHYSLRVMGKIITAKFGHSGTRLQPRIPERGENLLQALLQSIFPGGNARAERRIQVENAITEKFTRLETPITSRPSRSVAESISEEVQRDLNSLSMGHYEPEASSAPEPATLEPAEEPISPAQFHALVSRVEAVEAKNQRLEELIDDYTTVVPNILRHLKFSTINIPETASRMSKAHTRLVKLSIRVDRLSGRIRKFGKQHEIFPPKTLSIERVDECMGF</sequence>
<dbReference type="EMBL" id="JAGPYM010000009">
    <property type="protein sequence ID" value="KAH6890573.1"/>
    <property type="molecule type" value="Genomic_DNA"/>
</dbReference>
<dbReference type="Proteomes" id="UP000777438">
    <property type="component" value="Unassembled WGS sequence"/>
</dbReference>
<keyword evidence="3" id="KW-1185">Reference proteome</keyword>
<name>A0A9P8W5B5_9HYPO</name>
<feature type="coiled-coil region" evidence="1">
    <location>
        <begin position="208"/>
        <end position="235"/>
    </location>
</feature>
<dbReference type="AlphaFoldDB" id="A0A9P8W5B5"/>
<evidence type="ECO:0000313" key="3">
    <source>
        <dbReference type="Proteomes" id="UP000777438"/>
    </source>
</evidence>
<protein>
    <submittedName>
        <fullName evidence="2">Uncharacterized protein</fullName>
    </submittedName>
</protein>
<reference evidence="2 3" key="1">
    <citation type="journal article" date="2021" name="Nat. Commun.">
        <title>Genetic determinants of endophytism in the Arabidopsis root mycobiome.</title>
        <authorList>
            <person name="Mesny F."/>
            <person name="Miyauchi S."/>
            <person name="Thiergart T."/>
            <person name="Pickel B."/>
            <person name="Atanasova L."/>
            <person name="Karlsson M."/>
            <person name="Huettel B."/>
            <person name="Barry K.W."/>
            <person name="Haridas S."/>
            <person name="Chen C."/>
            <person name="Bauer D."/>
            <person name="Andreopoulos W."/>
            <person name="Pangilinan J."/>
            <person name="LaButti K."/>
            <person name="Riley R."/>
            <person name="Lipzen A."/>
            <person name="Clum A."/>
            <person name="Drula E."/>
            <person name="Henrissat B."/>
            <person name="Kohler A."/>
            <person name="Grigoriev I.V."/>
            <person name="Martin F.M."/>
            <person name="Hacquard S."/>
        </authorList>
    </citation>
    <scope>NUCLEOTIDE SEQUENCE [LARGE SCALE GENOMIC DNA]</scope>
    <source>
        <strain evidence="2 3">MPI-CAGE-CH-0241</strain>
    </source>
</reference>
<gene>
    <name evidence="2" type="ORF">B0T10DRAFT_561077</name>
</gene>
<accession>A0A9P8W5B5</accession>
<evidence type="ECO:0000313" key="2">
    <source>
        <dbReference type="EMBL" id="KAH6890573.1"/>
    </source>
</evidence>
<evidence type="ECO:0000256" key="1">
    <source>
        <dbReference type="SAM" id="Coils"/>
    </source>
</evidence>
<proteinExistence type="predicted"/>
<comment type="caution">
    <text evidence="2">The sequence shown here is derived from an EMBL/GenBank/DDBJ whole genome shotgun (WGS) entry which is preliminary data.</text>
</comment>